<name>A0A914M5N1_MELIC</name>
<sequence length="115" mass="13396">MFPFQNTSNTFTSSSFTFKQCTTILVHFKFCKNNFRWMNTNMHSCSVSLFTSNFVNVDDGRAKKTQEIKNQKPVDTHNTSTVSLKMSTQHSHFVFNSKKSKVKNLISKMQENPWE</sequence>
<protein>
    <submittedName>
        <fullName evidence="2">Ovule protein</fullName>
    </submittedName>
</protein>
<proteinExistence type="predicted"/>
<organism evidence="1 2">
    <name type="scientific">Meloidogyne incognita</name>
    <name type="common">Southern root-knot nematode worm</name>
    <name type="synonym">Oxyuris incognita</name>
    <dbReference type="NCBI Taxonomy" id="6306"/>
    <lineage>
        <taxon>Eukaryota</taxon>
        <taxon>Metazoa</taxon>
        <taxon>Ecdysozoa</taxon>
        <taxon>Nematoda</taxon>
        <taxon>Chromadorea</taxon>
        <taxon>Rhabditida</taxon>
        <taxon>Tylenchina</taxon>
        <taxon>Tylenchomorpha</taxon>
        <taxon>Tylenchoidea</taxon>
        <taxon>Meloidogynidae</taxon>
        <taxon>Meloidogyninae</taxon>
        <taxon>Meloidogyne</taxon>
        <taxon>Meloidogyne incognita group</taxon>
    </lineage>
</organism>
<reference evidence="2" key="1">
    <citation type="submission" date="2022-11" db="UniProtKB">
        <authorList>
            <consortium name="WormBaseParasite"/>
        </authorList>
    </citation>
    <scope>IDENTIFICATION</scope>
</reference>
<dbReference type="AlphaFoldDB" id="A0A914M5N1"/>
<accession>A0A914M5N1</accession>
<evidence type="ECO:0000313" key="2">
    <source>
        <dbReference type="WBParaSite" id="Minc3s01320g22746"/>
    </source>
</evidence>
<dbReference type="WBParaSite" id="Minc3s01320g22746">
    <property type="protein sequence ID" value="Minc3s01320g22746"/>
    <property type="gene ID" value="Minc3s01320g22746"/>
</dbReference>
<keyword evidence="1" id="KW-1185">Reference proteome</keyword>
<dbReference type="Proteomes" id="UP000887563">
    <property type="component" value="Unplaced"/>
</dbReference>
<evidence type="ECO:0000313" key="1">
    <source>
        <dbReference type="Proteomes" id="UP000887563"/>
    </source>
</evidence>